<dbReference type="Pfam" id="PF04992">
    <property type="entry name" value="RNA_pol_Rpb1_6"/>
    <property type="match status" value="1"/>
</dbReference>
<evidence type="ECO:0000256" key="10">
    <source>
        <dbReference type="ARBA" id="ARBA00022842"/>
    </source>
</evidence>
<evidence type="ECO:0000256" key="1">
    <source>
        <dbReference type="ARBA" id="ARBA00004123"/>
    </source>
</evidence>
<feature type="compositionally biased region" description="Polar residues" evidence="16">
    <location>
        <begin position="1604"/>
        <end position="1614"/>
    </location>
</feature>
<proteinExistence type="inferred from homology"/>
<dbReference type="NCBIfam" id="NF006336">
    <property type="entry name" value="PRK08566.1"/>
    <property type="match status" value="1"/>
</dbReference>
<gene>
    <name evidence="19" type="ORF">TRUGW13939_09033</name>
</gene>
<evidence type="ECO:0000256" key="11">
    <source>
        <dbReference type="ARBA" id="ARBA00023125"/>
    </source>
</evidence>
<dbReference type="Proteomes" id="UP000509510">
    <property type="component" value="Chromosome V"/>
</dbReference>
<dbReference type="InterPro" id="IPR011990">
    <property type="entry name" value="TPR-like_helical_dom_sf"/>
</dbReference>
<evidence type="ECO:0000256" key="3">
    <source>
        <dbReference type="ARBA" id="ARBA00022478"/>
    </source>
</evidence>
<keyword evidence="10" id="KW-0460">Magnesium</keyword>
<evidence type="ECO:0000256" key="15">
    <source>
        <dbReference type="RuleBase" id="RU004279"/>
    </source>
</evidence>
<dbReference type="InterPro" id="IPR007075">
    <property type="entry name" value="RNA_pol_Rpb1_6"/>
</dbReference>
<evidence type="ECO:0000256" key="16">
    <source>
        <dbReference type="SAM" id="MobiDB-lite"/>
    </source>
</evidence>
<feature type="region of interest" description="Disordered" evidence="16">
    <location>
        <begin position="2775"/>
        <end position="2815"/>
    </location>
</feature>
<keyword evidence="5 15" id="KW-0808">Transferase</keyword>
<dbReference type="InterPro" id="IPR044893">
    <property type="entry name" value="RNA_pol_Rpb1_clamp_domain"/>
</dbReference>
<evidence type="ECO:0000256" key="5">
    <source>
        <dbReference type="ARBA" id="ARBA00022679"/>
    </source>
</evidence>
<dbReference type="Gene3D" id="6.20.50.80">
    <property type="match status" value="1"/>
</dbReference>
<dbReference type="FunFam" id="4.10.860.120:FF:000002">
    <property type="entry name" value="DNA-directed RNA polymerase subunit"/>
    <property type="match status" value="1"/>
</dbReference>
<dbReference type="CDD" id="cd02733">
    <property type="entry name" value="RNAP_II_RPB1_N"/>
    <property type="match status" value="1"/>
</dbReference>
<dbReference type="InterPro" id="IPR007080">
    <property type="entry name" value="RNA_pol_Rpb1_1"/>
</dbReference>
<feature type="region of interest" description="Disordered" evidence="16">
    <location>
        <begin position="2544"/>
        <end position="2598"/>
    </location>
</feature>
<reference evidence="20" key="1">
    <citation type="submission" date="2020-06" db="EMBL/GenBank/DDBJ databases">
        <title>A chromosome-scale genome assembly of Talaromyces rugulosus W13939.</title>
        <authorList>
            <person name="Wang B."/>
            <person name="Guo L."/>
            <person name="Ye K."/>
            <person name="Wang L."/>
        </authorList>
    </citation>
    <scope>NUCLEOTIDE SEQUENCE [LARGE SCALE GENOMIC DNA]</scope>
    <source>
        <strain evidence="20">W13939</strain>
    </source>
</reference>
<evidence type="ECO:0000313" key="19">
    <source>
        <dbReference type="EMBL" id="QKX61877.1"/>
    </source>
</evidence>
<dbReference type="GO" id="GO:0003899">
    <property type="term" value="F:DNA-directed RNA polymerase activity"/>
    <property type="evidence" value="ECO:0007669"/>
    <property type="project" value="UniProtKB-EC"/>
</dbReference>
<keyword evidence="6 15" id="KW-0548">Nucleotidyltransferase</keyword>
<dbReference type="Pfam" id="PF05001">
    <property type="entry name" value="RNA_pol_Rpb1_R"/>
    <property type="match status" value="5"/>
</dbReference>
<feature type="compositionally biased region" description="Low complexity" evidence="16">
    <location>
        <begin position="2796"/>
        <end position="2806"/>
    </location>
</feature>
<feature type="compositionally biased region" description="Low complexity" evidence="16">
    <location>
        <begin position="1615"/>
        <end position="1677"/>
    </location>
</feature>
<name>A0A7H8R6N6_TALRU</name>
<evidence type="ECO:0000256" key="14">
    <source>
        <dbReference type="ARBA" id="ARBA00048552"/>
    </source>
</evidence>
<dbReference type="GeneID" id="55996517"/>
<evidence type="ECO:0000256" key="17">
    <source>
        <dbReference type="SAM" id="Phobius"/>
    </source>
</evidence>
<feature type="compositionally biased region" description="Polar residues" evidence="16">
    <location>
        <begin position="1772"/>
        <end position="1782"/>
    </location>
</feature>
<dbReference type="SMART" id="SM00671">
    <property type="entry name" value="SEL1"/>
    <property type="match status" value="10"/>
</dbReference>
<dbReference type="EC" id="2.7.7.6" evidence="15"/>
<evidence type="ECO:0000256" key="7">
    <source>
        <dbReference type="ARBA" id="ARBA00022723"/>
    </source>
</evidence>
<feature type="compositionally biased region" description="Basic and acidic residues" evidence="16">
    <location>
        <begin position="2626"/>
        <end position="2647"/>
    </location>
</feature>
<dbReference type="Pfam" id="PF08238">
    <property type="entry name" value="Sel1"/>
    <property type="match status" value="8"/>
</dbReference>
<dbReference type="InterPro" id="IPR000722">
    <property type="entry name" value="RNA_pol_asu"/>
</dbReference>
<dbReference type="GO" id="GO:0006367">
    <property type="term" value="P:transcription initiation at RNA polymerase II promoter"/>
    <property type="evidence" value="ECO:0007669"/>
    <property type="project" value="UniProtKB-ARBA"/>
</dbReference>
<feature type="compositionally biased region" description="Low complexity" evidence="16">
    <location>
        <begin position="2546"/>
        <end position="2573"/>
    </location>
</feature>
<dbReference type="Pfam" id="PF04983">
    <property type="entry name" value="RNA_pol_Rpb1_3"/>
    <property type="match status" value="1"/>
</dbReference>
<evidence type="ECO:0000313" key="20">
    <source>
        <dbReference type="Proteomes" id="UP000509510"/>
    </source>
</evidence>
<dbReference type="InterPro" id="IPR007081">
    <property type="entry name" value="RNA_pol_Rpb1_5"/>
</dbReference>
<feature type="compositionally biased region" description="Basic and acidic residues" evidence="16">
    <location>
        <begin position="2784"/>
        <end position="2795"/>
    </location>
</feature>
<dbReference type="Gene3D" id="3.30.1490.180">
    <property type="entry name" value="RNA polymerase ii"/>
    <property type="match status" value="1"/>
</dbReference>
<keyword evidence="9" id="KW-0862">Zinc</keyword>
<dbReference type="Pfam" id="PF04997">
    <property type="entry name" value="RNA_pol_Rpb1_1"/>
    <property type="match status" value="1"/>
</dbReference>
<feature type="domain" description="RNA polymerase N-terminal" evidence="18">
    <location>
        <begin position="246"/>
        <end position="551"/>
    </location>
</feature>
<dbReference type="Gene3D" id="4.10.860.120">
    <property type="entry name" value="RNA polymerase II, clamp domain"/>
    <property type="match status" value="2"/>
</dbReference>
<dbReference type="Pfam" id="PF05000">
    <property type="entry name" value="RNA_pol_Rpb1_4"/>
    <property type="match status" value="1"/>
</dbReference>
<dbReference type="InterPro" id="IPR045867">
    <property type="entry name" value="DNA-dir_RpoC_beta_prime"/>
</dbReference>
<comment type="similarity">
    <text evidence="2 15">Belongs to the RNA polymerase beta' chain family.</text>
</comment>
<dbReference type="InterPro" id="IPR006592">
    <property type="entry name" value="RNA_pol_N"/>
</dbReference>
<feature type="region of interest" description="Disordered" evidence="16">
    <location>
        <begin position="154"/>
        <end position="182"/>
    </location>
</feature>
<dbReference type="Gene3D" id="3.30.1360.140">
    <property type="match status" value="1"/>
</dbReference>
<dbReference type="InterPro" id="IPR007083">
    <property type="entry name" value="RNA_pol_Rpb1_4"/>
</dbReference>
<dbReference type="SUPFAM" id="SSF81901">
    <property type="entry name" value="HCP-like"/>
    <property type="match status" value="3"/>
</dbReference>
<dbReference type="Pfam" id="PF04990">
    <property type="entry name" value="RNA_pol_Rpb1_7"/>
    <property type="match status" value="1"/>
</dbReference>
<dbReference type="PROSITE" id="PS00115">
    <property type="entry name" value="RNA_POL_II_REPEAT"/>
    <property type="match status" value="2"/>
</dbReference>
<dbReference type="RefSeq" id="XP_035348051.1">
    <property type="nucleotide sequence ID" value="XM_035492158.1"/>
</dbReference>
<dbReference type="InterPro" id="IPR038593">
    <property type="entry name" value="RNA_pol_Rpb1_7_sf"/>
</dbReference>
<organism evidence="19 20">
    <name type="scientific">Talaromyces rugulosus</name>
    <name type="common">Penicillium rugulosum</name>
    <dbReference type="NCBI Taxonomy" id="121627"/>
    <lineage>
        <taxon>Eukaryota</taxon>
        <taxon>Fungi</taxon>
        <taxon>Dikarya</taxon>
        <taxon>Ascomycota</taxon>
        <taxon>Pezizomycotina</taxon>
        <taxon>Eurotiomycetes</taxon>
        <taxon>Eurotiomycetidae</taxon>
        <taxon>Eurotiales</taxon>
        <taxon>Trichocomaceae</taxon>
        <taxon>Talaromyces</taxon>
        <taxon>Talaromyces sect. Islandici</taxon>
    </lineage>
</organism>
<keyword evidence="20" id="KW-1185">Reference proteome</keyword>
<keyword evidence="7" id="KW-0479">Metal-binding</keyword>
<accession>A0A7H8R6N6</accession>
<keyword evidence="17" id="KW-1133">Transmembrane helix</keyword>
<evidence type="ECO:0000256" key="13">
    <source>
        <dbReference type="ARBA" id="ARBA00023242"/>
    </source>
</evidence>
<feature type="region of interest" description="Disordered" evidence="16">
    <location>
        <begin position="2616"/>
        <end position="2647"/>
    </location>
</feature>
<dbReference type="GO" id="GO:0005665">
    <property type="term" value="C:RNA polymerase II, core complex"/>
    <property type="evidence" value="ECO:0007669"/>
    <property type="project" value="UniProtKB-ARBA"/>
</dbReference>
<feature type="transmembrane region" description="Helical" evidence="17">
    <location>
        <begin position="2517"/>
        <end position="2536"/>
    </location>
</feature>
<dbReference type="Gene3D" id="6.10.250.2940">
    <property type="match status" value="1"/>
</dbReference>
<feature type="region of interest" description="Disordered" evidence="16">
    <location>
        <begin position="1505"/>
        <end position="1740"/>
    </location>
</feature>
<keyword evidence="8" id="KW-0677">Repeat</keyword>
<keyword evidence="12 15" id="KW-0804">Transcription</keyword>
<dbReference type="OrthoDB" id="270392at2759"/>
<evidence type="ECO:0000256" key="4">
    <source>
        <dbReference type="ARBA" id="ARBA00022553"/>
    </source>
</evidence>
<feature type="compositionally biased region" description="Low complexity" evidence="16">
    <location>
        <begin position="1729"/>
        <end position="1740"/>
    </location>
</feature>
<sequence>MANVYFPYSKAPLRTIKEIQFGLLSPEEIKRLSVVHVEYPETMDEQRTRPRTKGPNDPRLGTLDRQFVCETCEEGQKECPGHYGHIELAVPVFHIGFITKTKKLLETVCHNCGKIKADISDSKFQDALRVRDPKRRFDMIWRLSKDVAVCEADPPVEDDDPFSKESSKPAKAHGGCGNAQPTIRREGLSLMGTWKPNKANMMEDDVEMPQPEKRTITPSMAHNIFRSISHEDVRIMGLSNDYARPEWMVLTVLIVPPPVVRPSVVSGKSTSGQRAEDDLTFKLAEIIRANQNLQRCEQEGAPEHVVREFEALLQYHVATYMDNDIAGQPKAMTKSNRPVKAIRGRLKGKEGRLRQNLMGKRVDFSARTVITGDPNLSLDEVGVPRTTAMVLTYPEVVTPYNIEFLQKLVNNGPTIYPGARYIIRDNGERIDLRMARKTNANLLYGWKVERHIMDGDVILFNRQPSLHKESMMGHHVRVLPYSTFRLNLSVTSPYNADFDGDEMNLHVPQSEESRAELHELAMVPFQIVSPQRNGPLMGIVQDSLCGVYKMCRRDVFLSKDQVMNVMLWVPDWDGAIPPPAILKPRPRWTGKQIISMVLPSGLNLLRVDKDGAPLSEKFSPLADGGLLVHGGQLMYGMFSKKTVGASGGGIVHTIFNEYGPEAAVSFFNGAQRVVNYWLLHNGFSIGIGDTIPDQDTIERIEGAVRAGKEEVEQIVASATENTLEPLPGMNIRETFESKVSRALNNAREESGSETEKSLKDLNNAIQMARSGSKGSSINISQMTAIVGQQSVEGKRIPFGFKYRTLPHFTKDDYSPESRGFVENSYLRGLTPSEFFFHAMAGREGLIDTAVKTAETGYIQRKLVKALEELMVKYDGTVRNSLGDIIQFLYGEDGLDGAHIENQRVDIIKCSDNQLRDRFRIDLMNPEQTLGPEVLEQATEIAGDVEVQRYLDEEWEAILKDREFLRSVAKGDEEMMQLPINVQRILESAKTTFRIKEGTISDLHPAEVIPQVQALLDRLVVVRGDDLISQEAQTSATLLFKAQLRSRLAFKRLVTQYSMNKLAFKHVLGAIEMRFSRAQAPPGEMVGVLAAQSIGEPATQMTLNTFHFAGVSSKNVTLGVPRLKEILNVATNIKTPSMTVYQEPHKKHNKESAKQLRSAVEHTSLRSVTQATEIYYDPDIQSTVIDNDRDMVESYFIIPEDVTDDAAHQSKWLLRIVLSRPKLLDKGLTVQDVASRIKEQYPKDIAVIFSDNNADEQVIRIRQLHDVKEDEDDEDMEYDVTLKKLEQHLLDTLTLRGVAGVERAFINEKDNVRLMDDGALFQSKSDPLCKEWVLETSGSALADVLTIPGVDRSRTYSNQFIEVFEVFGIEAARSALLRELTQVLAFDGSYVNHRHLALLVDMMTVRGYLTPVTRHGINRADNGALMRCSFEETVEILLDAAAFGELDDCRGVSENLILGQMAPAGTGEFDVYVDQDMLNTVVSSNANLGLTGALGAKDAIINDGAATQYDNNSPMMENGYIGTPDPDARFSPIRQGGSETPGGLTPYQPSGGLGGFSPAPQSPGGYSPTSPFNTSPVSPGYSPSSSYSPASPGMAITSPRYMTSPGFSPQSPNFQPTSPAYSPTSPAYGQASPTSPSYSPTSPRFSPSSPNYSPSSPNFSPASPAFSPSSPTYSPTSPAIGGSRQFSPSSPTSPKYSPASPGWSPTSPEIYSPTSPNIHGSPTSPMRGATSPSYSPTSPQYNPTKMRSWSRFFLPLVLLSLLLGALVECRSHSTSVSTSNGPSENFGKGTEDNTFAGNDGRDLVESALQKLRELKISPAASSKPSGLVGYGLHYAKHAFYLLFMNGPPLEDQSDSDSQSYRLDPDLAKAVNELEVAATETQNPDAMFLLAEMNFYGNYSHPRNFKEAFKWYHDLALSTGNSSAQYMIGFMYATGIGGAVERDQGMALLYHKFAAEQGNTRSEMTLAFRHHIGIGTHRNCDSATHYYKRVADKAIAYWRSGPPGGYNMPRQSFRWADDEGGVYGEGASVSSSGPNANRDSGQPSAEASLEDIIEYLDLLSKKGNLKATLSLGKWHYDGSRNLPRNYRKAMKYFRAVAKRYWTKDGAIIANHPPEIEAAAAKAAGHIGLMYLRGEGVEQNFATAMAWFKRGLANGDPLCQHEIGLMYLHGYGVTQDAFKASGYFKAAAEQDFAAAETRLGALFLDQGDVQTATRYFELAARLGWMEAFYYLAEIANFGIGRERHCGMASAYYKMVAEKAEQVHSSFAEANKAYENDDHDTALIAVMMAAEQGYEHAQSNVAYLLDEQQSVISLGKILPWAKKRRSSLLRNTALALIYWTRSARQSNIDSLVKMGDYYLKGIGSSVDAEKASTCYHTAAEGHHSAQAYWNLGWMHENGVAVDQDFHMAKRYYDLALETNHEAYFPVKLSLMKLRLRHFWNRITNGKVNGIQDEKENRAPRTFKEWIIAFLENDEEEALYQAQLLREREENGDILGTHHPHRAENDDTGYYDELELDIDESVFEALIIVALAATLLILVYIRQRNRRDGENAGNGQQQAAGGQNGQGANVAANNNNNNDRGLFPRPDQPEFAQWAAGGFNSPAMGERHANIKRRRLDEATSALARPFKSPLRKDGDVDPSNKNDKEGGMSDADKSFRVATSEDAMVHKPVLSSAPPRYSITPRQYRAPLKMDPELVALQKEQISLRSRLATLRSQVDTAQQALRIESSPRDEELQALTEKWKKVSQNVADELFVSAKDRIERMGGVDAWREKERMRKVQMSWGDDEGRETEVPDDFERTSSAEITSSSSSTPKEDENASILMATPFHSLIGF</sequence>
<dbReference type="InterPro" id="IPR007073">
    <property type="entry name" value="RNA_pol_Rpb1_7"/>
</dbReference>
<evidence type="ECO:0000256" key="9">
    <source>
        <dbReference type="ARBA" id="ARBA00022833"/>
    </source>
</evidence>
<keyword evidence="3 15" id="KW-0240">DNA-directed RNA polymerase</keyword>
<dbReference type="InterPro" id="IPR038120">
    <property type="entry name" value="Rpb1_funnel_sf"/>
</dbReference>
<feature type="compositionally biased region" description="Low complexity" evidence="16">
    <location>
        <begin position="1574"/>
        <end position="1592"/>
    </location>
</feature>
<dbReference type="Pfam" id="PF00623">
    <property type="entry name" value="RNA_pol_Rpb1_2"/>
    <property type="match status" value="1"/>
</dbReference>
<dbReference type="KEGG" id="trg:TRUGW13939_09033"/>
<dbReference type="InterPro" id="IPR042102">
    <property type="entry name" value="RNA_pol_Rpb1_3_sf"/>
</dbReference>
<keyword evidence="17" id="KW-0472">Membrane</keyword>
<dbReference type="PANTHER" id="PTHR19376:SF37">
    <property type="entry name" value="DNA-DIRECTED RNA POLYMERASE II SUBUNIT RPB1"/>
    <property type="match status" value="1"/>
</dbReference>
<dbReference type="CDD" id="cd02584">
    <property type="entry name" value="RNAP_II_Rpb1_C"/>
    <property type="match status" value="1"/>
</dbReference>
<dbReference type="GO" id="GO:0006368">
    <property type="term" value="P:transcription elongation by RNA polymerase II"/>
    <property type="evidence" value="ECO:0007669"/>
    <property type="project" value="UniProtKB-ARBA"/>
</dbReference>
<dbReference type="InterPro" id="IPR000684">
    <property type="entry name" value="RNA_pol_II_repeat_euk"/>
</dbReference>
<evidence type="ECO:0000256" key="2">
    <source>
        <dbReference type="ARBA" id="ARBA00006460"/>
    </source>
</evidence>
<dbReference type="Gene3D" id="1.10.150.390">
    <property type="match status" value="1"/>
</dbReference>
<feature type="compositionally biased region" description="Low complexity" evidence="16">
    <location>
        <begin position="1686"/>
        <end position="1700"/>
    </location>
</feature>
<dbReference type="GO" id="GO:0003677">
    <property type="term" value="F:DNA binding"/>
    <property type="evidence" value="ECO:0007669"/>
    <property type="project" value="UniProtKB-KW"/>
</dbReference>
<keyword evidence="17" id="KW-0812">Transmembrane</keyword>
<dbReference type="Gene3D" id="1.25.40.10">
    <property type="entry name" value="Tetratricopeptide repeat domain"/>
    <property type="match status" value="3"/>
</dbReference>
<feature type="region of interest" description="Disordered" evidence="16">
    <location>
        <begin position="1772"/>
        <end position="1798"/>
    </location>
</feature>
<dbReference type="PANTHER" id="PTHR19376">
    <property type="entry name" value="DNA-DIRECTED RNA POLYMERASE"/>
    <property type="match status" value="1"/>
</dbReference>
<feature type="compositionally biased region" description="Polar residues" evidence="16">
    <location>
        <begin position="1702"/>
        <end position="1723"/>
    </location>
</feature>
<dbReference type="FunFam" id="3.30.1360.140:FF:000001">
    <property type="entry name" value="DNA-directed RNA polymerase subunit"/>
    <property type="match status" value="1"/>
</dbReference>
<dbReference type="FunFam" id="1.10.150.390:FF:000001">
    <property type="entry name" value="DNA-directed RNA polymerase subunit"/>
    <property type="match status" value="1"/>
</dbReference>
<dbReference type="FunFam" id="1.10.132.30:FF:000001">
    <property type="entry name" value="DNA-directed RNA polymerase subunit"/>
    <property type="match status" value="1"/>
</dbReference>
<feature type="region of interest" description="Disordered" evidence="16">
    <location>
        <begin position="2022"/>
        <end position="2042"/>
    </location>
</feature>
<evidence type="ECO:0000256" key="6">
    <source>
        <dbReference type="ARBA" id="ARBA00022695"/>
    </source>
</evidence>
<feature type="compositionally biased region" description="Polar residues" evidence="16">
    <location>
        <begin position="2026"/>
        <end position="2042"/>
    </location>
</feature>
<keyword evidence="4" id="KW-0597">Phosphoprotein</keyword>
<evidence type="ECO:0000256" key="8">
    <source>
        <dbReference type="ARBA" id="ARBA00022737"/>
    </source>
</evidence>
<comment type="function">
    <text evidence="15">DNA-dependent RNA polymerase catalyzes the transcription of DNA into RNA using the four ribonucleoside triphosphates as substrates.</text>
</comment>
<dbReference type="FunFam" id="1.10.274.100:FF:000001">
    <property type="entry name" value="DNA-directed RNA polymerase subunit"/>
    <property type="match status" value="1"/>
</dbReference>
<dbReference type="Gene3D" id="1.10.132.30">
    <property type="match status" value="1"/>
</dbReference>
<dbReference type="FunFam" id="4.10.860.120:FF:000003">
    <property type="entry name" value="DNA-directed RNA polymerase subunit"/>
    <property type="match status" value="1"/>
</dbReference>
<dbReference type="EMBL" id="CP055902">
    <property type="protein sequence ID" value="QKX61877.1"/>
    <property type="molecule type" value="Genomic_DNA"/>
</dbReference>
<dbReference type="InterPro" id="IPR007066">
    <property type="entry name" value="RNA_pol_Rpb1_3"/>
</dbReference>
<dbReference type="Gene3D" id="1.10.274.100">
    <property type="entry name" value="RNA polymerase Rpb1, domain 3"/>
    <property type="match status" value="1"/>
</dbReference>
<dbReference type="Gene3D" id="2.40.40.20">
    <property type="match status" value="1"/>
</dbReference>
<comment type="subcellular location">
    <subcellularLocation>
        <location evidence="1">Nucleus</location>
    </subcellularLocation>
</comment>
<dbReference type="SUPFAM" id="SSF64484">
    <property type="entry name" value="beta and beta-prime subunits of DNA dependent RNA-polymerase"/>
    <property type="match status" value="1"/>
</dbReference>
<evidence type="ECO:0000256" key="12">
    <source>
        <dbReference type="ARBA" id="ARBA00023163"/>
    </source>
</evidence>
<keyword evidence="13" id="KW-0539">Nucleus</keyword>
<dbReference type="Pfam" id="PF04998">
    <property type="entry name" value="RNA_pol_Rpb1_5"/>
    <property type="match status" value="1"/>
</dbReference>
<dbReference type="Gene3D" id="6.10.140.1020">
    <property type="match status" value="1"/>
</dbReference>
<protein>
    <recommendedName>
        <fullName evidence="15">DNA-directed RNA polymerase subunit</fullName>
        <ecNumber evidence="15">2.7.7.6</ecNumber>
    </recommendedName>
</protein>
<dbReference type="SMART" id="SM00663">
    <property type="entry name" value="RPOLA_N"/>
    <property type="match status" value="1"/>
</dbReference>
<dbReference type="FunFam" id="2.40.40.20:FF:000019">
    <property type="entry name" value="DNA-directed RNA polymerase II subunit RPB1"/>
    <property type="match status" value="1"/>
</dbReference>
<dbReference type="InterPro" id="IPR006597">
    <property type="entry name" value="Sel1-like"/>
</dbReference>
<comment type="catalytic activity">
    <reaction evidence="14 15">
        <text>RNA(n) + a ribonucleoside 5'-triphosphate = RNA(n+1) + diphosphate</text>
        <dbReference type="Rhea" id="RHEA:21248"/>
        <dbReference type="Rhea" id="RHEA-COMP:14527"/>
        <dbReference type="Rhea" id="RHEA-COMP:17342"/>
        <dbReference type="ChEBI" id="CHEBI:33019"/>
        <dbReference type="ChEBI" id="CHEBI:61557"/>
        <dbReference type="ChEBI" id="CHEBI:140395"/>
        <dbReference type="EC" id="2.7.7.6"/>
    </reaction>
</comment>
<dbReference type="GO" id="GO:0046872">
    <property type="term" value="F:metal ion binding"/>
    <property type="evidence" value="ECO:0007669"/>
    <property type="project" value="UniProtKB-KW"/>
</dbReference>
<keyword evidence="11" id="KW-0238">DNA-binding</keyword>
<evidence type="ECO:0000259" key="18">
    <source>
        <dbReference type="SMART" id="SM00663"/>
    </source>
</evidence>